<dbReference type="Pfam" id="PF00749">
    <property type="entry name" value="tRNA-synt_1c"/>
    <property type="match status" value="1"/>
</dbReference>
<dbReference type="PROSITE" id="PS00178">
    <property type="entry name" value="AA_TRNA_LIGASE_I"/>
    <property type="match status" value="1"/>
</dbReference>
<dbReference type="PANTHER" id="PTHR43311">
    <property type="entry name" value="GLUTAMATE--TRNA LIGASE"/>
    <property type="match status" value="1"/>
</dbReference>
<dbReference type="GO" id="GO:0006424">
    <property type="term" value="P:glutamyl-tRNA aminoacylation"/>
    <property type="evidence" value="ECO:0007669"/>
    <property type="project" value="TreeGrafter"/>
</dbReference>
<dbReference type="Proteomes" id="UP001142175">
    <property type="component" value="Unassembled WGS sequence"/>
</dbReference>
<dbReference type="InterPro" id="IPR000924">
    <property type="entry name" value="Glu/Gln-tRNA-synth"/>
</dbReference>
<keyword evidence="4" id="KW-0862">Zinc</keyword>
<keyword evidence="1 7" id="KW-0436">Ligase</keyword>
<keyword evidence="2" id="KW-0479">Metal-binding</keyword>
<feature type="domain" description="Glutamyl/glutaminyl-tRNA synthetase class Ib catalytic" evidence="8">
    <location>
        <begin position="7"/>
        <end position="268"/>
    </location>
</feature>
<dbReference type="RefSeq" id="WP_258423520.1">
    <property type="nucleotide sequence ID" value="NZ_JANSUY010000008.1"/>
</dbReference>
<keyword evidence="6 7" id="KW-0030">Aminoacyl-tRNA synthetase</keyword>
<evidence type="ECO:0000313" key="10">
    <source>
        <dbReference type="Proteomes" id="UP001142175"/>
    </source>
</evidence>
<proteinExistence type="inferred from homology"/>
<accession>A0A9X2P9F5</accession>
<gene>
    <name evidence="9" type="ORF">NU887_11485</name>
</gene>
<dbReference type="GO" id="GO:0005524">
    <property type="term" value="F:ATP binding"/>
    <property type="evidence" value="ECO:0007669"/>
    <property type="project" value="UniProtKB-KW"/>
</dbReference>
<dbReference type="GO" id="GO:0005829">
    <property type="term" value="C:cytosol"/>
    <property type="evidence" value="ECO:0007669"/>
    <property type="project" value="TreeGrafter"/>
</dbReference>
<dbReference type="InterPro" id="IPR020058">
    <property type="entry name" value="Glu/Gln-tRNA-synth_Ib_cat-dom"/>
</dbReference>
<evidence type="ECO:0000256" key="3">
    <source>
        <dbReference type="ARBA" id="ARBA00022741"/>
    </source>
</evidence>
<evidence type="ECO:0000256" key="5">
    <source>
        <dbReference type="ARBA" id="ARBA00022840"/>
    </source>
</evidence>
<evidence type="ECO:0000259" key="8">
    <source>
        <dbReference type="Pfam" id="PF00749"/>
    </source>
</evidence>
<dbReference type="PRINTS" id="PR00987">
    <property type="entry name" value="TRNASYNTHGLU"/>
</dbReference>
<organism evidence="9 10">
    <name type="scientific">Aquiflexum gelatinilyticum</name>
    <dbReference type="NCBI Taxonomy" id="2961943"/>
    <lineage>
        <taxon>Bacteria</taxon>
        <taxon>Pseudomonadati</taxon>
        <taxon>Bacteroidota</taxon>
        <taxon>Cytophagia</taxon>
        <taxon>Cytophagales</taxon>
        <taxon>Cyclobacteriaceae</taxon>
        <taxon>Aquiflexum</taxon>
    </lineage>
</organism>
<reference evidence="9" key="1">
    <citation type="submission" date="2022-08" db="EMBL/GenBank/DDBJ databases">
        <authorList>
            <person name="Zhang D."/>
        </authorList>
    </citation>
    <scope>NUCLEOTIDE SEQUENCE</scope>
    <source>
        <strain evidence="9">XJ19-11</strain>
    </source>
</reference>
<evidence type="ECO:0000256" key="2">
    <source>
        <dbReference type="ARBA" id="ARBA00022723"/>
    </source>
</evidence>
<dbReference type="SUPFAM" id="SSF52374">
    <property type="entry name" value="Nucleotidylyl transferase"/>
    <property type="match status" value="1"/>
</dbReference>
<keyword evidence="10" id="KW-1185">Reference proteome</keyword>
<keyword evidence="5 7" id="KW-0067">ATP-binding</keyword>
<evidence type="ECO:0000256" key="1">
    <source>
        <dbReference type="ARBA" id="ARBA00022598"/>
    </source>
</evidence>
<dbReference type="GO" id="GO:0004818">
    <property type="term" value="F:glutamate-tRNA ligase activity"/>
    <property type="evidence" value="ECO:0007669"/>
    <property type="project" value="TreeGrafter"/>
</dbReference>
<evidence type="ECO:0000256" key="6">
    <source>
        <dbReference type="ARBA" id="ARBA00023146"/>
    </source>
</evidence>
<comment type="similarity">
    <text evidence="7">Belongs to the class-I aminoacyl-tRNA synthetase family.</text>
</comment>
<dbReference type="Gene3D" id="3.40.50.620">
    <property type="entry name" value="HUPs"/>
    <property type="match status" value="1"/>
</dbReference>
<dbReference type="PANTHER" id="PTHR43311:SF1">
    <property type="entry name" value="GLUTAMYL-Q TRNA(ASP) SYNTHETASE"/>
    <property type="match status" value="1"/>
</dbReference>
<dbReference type="AlphaFoldDB" id="A0A9X2P9F5"/>
<comment type="caution">
    <text evidence="9">The sequence shown here is derived from an EMBL/GenBank/DDBJ whole genome shotgun (WGS) entry which is preliminary data.</text>
</comment>
<sequence>MSEFKLTRFAPTPSGFLHIGNIYSFIITHHLAKKNEAKVLLRIDDLDRERYKPRFVQDIFDSLDFLEIPYDQGPRDMADFEQNHAQIHRLPLYNKALEELRNKKVLFSCDCSRKKIEKMNPKGYYTGFCLRRNLPFDQPEITWRIKAKMHLDVPFKELNLGIVNGKLPGILTDFVVRKKDAMPSYQLTSLVDDIHYGVDLIVRGKDLWGSTIAQVYLSKFLDENNFAGNTFFHHPLIQGPNNQKLSKSSDVTSIQLLRKTGKKKEEIYGMIAEAIGLEQRPKNLEEFSGLIK</sequence>
<evidence type="ECO:0000313" key="9">
    <source>
        <dbReference type="EMBL" id="MCR9015659.1"/>
    </source>
</evidence>
<protein>
    <submittedName>
        <fullName evidence="9">Glutamate--tRNA ligase family protein</fullName>
    </submittedName>
</protein>
<dbReference type="EMBL" id="JANSUY010000008">
    <property type="protein sequence ID" value="MCR9015659.1"/>
    <property type="molecule type" value="Genomic_DNA"/>
</dbReference>
<name>A0A9X2P9F5_9BACT</name>
<evidence type="ECO:0000256" key="4">
    <source>
        <dbReference type="ARBA" id="ARBA00022833"/>
    </source>
</evidence>
<dbReference type="InterPro" id="IPR049940">
    <property type="entry name" value="GluQ/Sye"/>
</dbReference>
<keyword evidence="3 7" id="KW-0547">Nucleotide-binding</keyword>
<evidence type="ECO:0000256" key="7">
    <source>
        <dbReference type="RuleBase" id="RU363037"/>
    </source>
</evidence>
<keyword evidence="7" id="KW-0648">Protein biosynthesis</keyword>
<dbReference type="InterPro" id="IPR001412">
    <property type="entry name" value="aa-tRNA-synth_I_CS"/>
</dbReference>
<dbReference type="InterPro" id="IPR014729">
    <property type="entry name" value="Rossmann-like_a/b/a_fold"/>
</dbReference>